<gene>
    <name evidence="1" type="ORF">B296_00045470</name>
</gene>
<proteinExistence type="predicted"/>
<sequence>MQGEGTRRPVCTVCIARYRICWYGPVWKTLVGMLVCTISIHGWYTGTDPYGEAFVASWGPMEYRAGLLRTLKPN</sequence>
<comment type="caution">
    <text evidence="1">The sequence shown here is derived from an EMBL/GenBank/DDBJ whole genome shotgun (WGS) entry which is preliminary data.</text>
</comment>
<protein>
    <submittedName>
        <fullName evidence="1">Uncharacterized protein</fullName>
    </submittedName>
</protein>
<accession>A0A426Z7A5</accession>
<reference evidence="1 2" key="1">
    <citation type="journal article" date="2014" name="Agronomy (Basel)">
        <title>A Draft Genome Sequence for Ensete ventricosum, the Drought-Tolerant Tree Against Hunger.</title>
        <authorList>
            <person name="Harrison J."/>
            <person name="Moore K.A."/>
            <person name="Paszkiewicz K."/>
            <person name="Jones T."/>
            <person name="Grant M."/>
            <person name="Ambacheew D."/>
            <person name="Muzemil S."/>
            <person name="Studholme D.J."/>
        </authorList>
    </citation>
    <scope>NUCLEOTIDE SEQUENCE [LARGE SCALE GENOMIC DNA]</scope>
</reference>
<name>A0A426Z7A5_ENSVE</name>
<evidence type="ECO:0000313" key="2">
    <source>
        <dbReference type="Proteomes" id="UP000287651"/>
    </source>
</evidence>
<dbReference type="AlphaFoldDB" id="A0A426Z7A5"/>
<dbReference type="Proteomes" id="UP000287651">
    <property type="component" value="Unassembled WGS sequence"/>
</dbReference>
<evidence type="ECO:0000313" key="1">
    <source>
        <dbReference type="EMBL" id="RRT59855.1"/>
    </source>
</evidence>
<dbReference type="EMBL" id="AMZH03008037">
    <property type="protein sequence ID" value="RRT59855.1"/>
    <property type="molecule type" value="Genomic_DNA"/>
</dbReference>
<organism evidence="1 2">
    <name type="scientific">Ensete ventricosum</name>
    <name type="common">Abyssinian banana</name>
    <name type="synonym">Musa ensete</name>
    <dbReference type="NCBI Taxonomy" id="4639"/>
    <lineage>
        <taxon>Eukaryota</taxon>
        <taxon>Viridiplantae</taxon>
        <taxon>Streptophyta</taxon>
        <taxon>Embryophyta</taxon>
        <taxon>Tracheophyta</taxon>
        <taxon>Spermatophyta</taxon>
        <taxon>Magnoliopsida</taxon>
        <taxon>Liliopsida</taxon>
        <taxon>Zingiberales</taxon>
        <taxon>Musaceae</taxon>
        <taxon>Ensete</taxon>
    </lineage>
</organism>